<sequence>MYIFAVFDPFFLYLCEKSGSKGWRDAYSHIEAGGWWCKSGVDPTKFEQLAPAAKSSWKAWGCYKPNQPRPKRDKDTHEIIPGKFTKYEHPPGIEKSIFLLDIPDDIALQIYQKAQVNPTDSDRASGFWYCVWKHNIPITITEGAKKAASLLSQGHAAIGLAGINGGYYKTNNQLDNRIDNEIKKDEIKSDPTLAVIEPDEIESDETQDDTNKAQNNQLVGNQTHILHPELAVFATTGRDFKICFDFDTTPKTKKNVDAATLRTGQLLEANGGEVSVISLPGPDKGVDDFIVAQGSEAFAQLHAQALPIKEWDNQRCLELRSNIKLKDGTVRKVSPKDQTVAAVSTDNKQSPPSNTTNEISDTTKKQQSLPNTTDQNQQPTNSQIHLPLEQTEIDAGSFSWFPWKRNKSIIQEGRRQRAEGTNCQGIVTPPNWKLPNL</sequence>
<dbReference type="EMBL" id="JACJTU010000046">
    <property type="protein sequence ID" value="MBD2738245.1"/>
    <property type="molecule type" value="Genomic_DNA"/>
</dbReference>
<dbReference type="InterPro" id="IPR024385">
    <property type="entry name" value="DUF3854"/>
</dbReference>
<feature type="region of interest" description="Disordered" evidence="1">
    <location>
        <begin position="330"/>
        <end position="381"/>
    </location>
</feature>
<organism evidence="3 4">
    <name type="scientific">Nostoc paludosum FACHB-159</name>
    <dbReference type="NCBI Taxonomy" id="2692908"/>
    <lineage>
        <taxon>Bacteria</taxon>
        <taxon>Bacillati</taxon>
        <taxon>Cyanobacteriota</taxon>
        <taxon>Cyanophyceae</taxon>
        <taxon>Nostocales</taxon>
        <taxon>Nostocaceae</taxon>
        <taxon>Nostoc</taxon>
    </lineage>
</organism>
<evidence type="ECO:0000259" key="2">
    <source>
        <dbReference type="Pfam" id="PF12965"/>
    </source>
</evidence>
<feature type="domain" description="DUF3854" evidence="2">
    <location>
        <begin position="219"/>
        <end position="296"/>
    </location>
</feature>
<evidence type="ECO:0000313" key="3">
    <source>
        <dbReference type="EMBL" id="MBD2738245.1"/>
    </source>
</evidence>
<proteinExistence type="predicted"/>
<dbReference type="Pfam" id="PF12965">
    <property type="entry name" value="DUF3854"/>
    <property type="match status" value="2"/>
</dbReference>
<keyword evidence="4" id="KW-1185">Reference proteome</keyword>
<evidence type="ECO:0000313" key="4">
    <source>
        <dbReference type="Proteomes" id="UP000637383"/>
    </source>
</evidence>
<dbReference type="Proteomes" id="UP000637383">
    <property type="component" value="Unassembled WGS sequence"/>
</dbReference>
<gene>
    <name evidence="3" type="ORF">H6H03_30940</name>
</gene>
<feature type="compositionally biased region" description="Polar residues" evidence="1">
    <location>
        <begin position="341"/>
        <end position="381"/>
    </location>
</feature>
<protein>
    <submittedName>
        <fullName evidence="3">DUF3854 domain-containing protein</fullName>
    </submittedName>
</protein>
<dbReference type="PANTHER" id="PTHR34985">
    <property type="entry name" value="SLR0554 PROTEIN"/>
    <property type="match status" value="1"/>
</dbReference>
<reference evidence="3 4" key="1">
    <citation type="journal article" date="2020" name="ISME J.">
        <title>Comparative genomics reveals insights into cyanobacterial evolution and habitat adaptation.</title>
        <authorList>
            <person name="Chen M.Y."/>
            <person name="Teng W.K."/>
            <person name="Zhao L."/>
            <person name="Hu C.X."/>
            <person name="Zhou Y.K."/>
            <person name="Han B.P."/>
            <person name="Song L.R."/>
            <person name="Shu W.S."/>
        </authorList>
    </citation>
    <scope>NUCLEOTIDE SEQUENCE [LARGE SCALE GENOMIC DNA]</scope>
    <source>
        <strain evidence="3 4">FACHB-159</strain>
    </source>
</reference>
<evidence type="ECO:0000256" key="1">
    <source>
        <dbReference type="SAM" id="MobiDB-lite"/>
    </source>
</evidence>
<comment type="caution">
    <text evidence="3">The sequence shown here is derived from an EMBL/GenBank/DDBJ whole genome shotgun (WGS) entry which is preliminary data.</text>
</comment>
<feature type="domain" description="DUF3854" evidence="2">
    <location>
        <begin position="127"/>
        <end position="181"/>
    </location>
</feature>
<name>A0ABR8KFA5_9NOSO</name>
<dbReference type="PANTHER" id="PTHR34985:SF1">
    <property type="entry name" value="SLR0554 PROTEIN"/>
    <property type="match status" value="1"/>
</dbReference>
<accession>A0ABR8KFA5</accession>